<dbReference type="PANTHER" id="PTHR42703">
    <property type="entry name" value="NADH DEHYDROGENASE"/>
    <property type="match status" value="1"/>
</dbReference>
<accession>A0A934J371</accession>
<evidence type="ECO:0000256" key="8">
    <source>
        <dbReference type="SAM" id="Phobius"/>
    </source>
</evidence>
<keyword evidence="6 8" id="KW-0472">Membrane</keyword>
<dbReference type="InterPro" id="IPR050586">
    <property type="entry name" value="CPA3_Na-H_Antiporter_D"/>
</dbReference>
<keyword evidence="5 8" id="KW-1133">Transmembrane helix</keyword>
<feature type="transmembrane region" description="Helical" evidence="8">
    <location>
        <begin position="447"/>
        <end position="476"/>
    </location>
</feature>
<dbReference type="Pfam" id="PF00361">
    <property type="entry name" value="Proton_antipo_M"/>
    <property type="match status" value="1"/>
</dbReference>
<feature type="transmembrane region" description="Helical" evidence="8">
    <location>
        <begin position="220"/>
        <end position="240"/>
    </location>
</feature>
<feature type="transmembrane region" description="Helical" evidence="8">
    <location>
        <begin position="488"/>
        <end position="512"/>
    </location>
</feature>
<evidence type="ECO:0000313" key="11">
    <source>
        <dbReference type="Proteomes" id="UP000602124"/>
    </source>
</evidence>
<evidence type="ECO:0000256" key="6">
    <source>
        <dbReference type="ARBA" id="ARBA00023136"/>
    </source>
</evidence>
<feature type="domain" description="NADH:quinone oxidoreductase/Mrp antiporter transmembrane" evidence="9">
    <location>
        <begin position="136"/>
        <end position="440"/>
    </location>
</feature>
<dbReference type="GO" id="GO:0005886">
    <property type="term" value="C:plasma membrane"/>
    <property type="evidence" value="ECO:0007669"/>
    <property type="project" value="UniProtKB-SubCell"/>
</dbReference>
<proteinExistence type="inferred from homology"/>
<feature type="transmembrane region" description="Helical" evidence="8">
    <location>
        <begin position="37"/>
        <end position="57"/>
    </location>
</feature>
<keyword evidence="11" id="KW-1185">Reference proteome</keyword>
<dbReference type="NCBIfam" id="NF009309">
    <property type="entry name" value="PRK12666.1"/>
    <property type="match status" value="1"/>
</dbReference>
<comment type="subcellular location">
    <subcellularLocation>
        <location evidence="1">Cell membrane</location>
        <topology evidence="1">Multi-pass membrane protein</topology>
    </subcellularLocation>
    <subcellularLocation>
        <location evidence="7">Membrane</location>
        <topology evidence="7">Multi-pass membrane protein</topology>
    </subcellularLocation>
</comment>
<gene>
    <name evidence="10" type="ORF">JEQ47_19585</name>
</gene>
<comment type="similarity">
    <text evidence="2">Belongs to the CPA3 antiporters (TC 2.A.63) subunit D family.</text>
</comment>
<feature type="transmembrane region" description="Helical" evidence="8">
    <location>
        <begin position="287"/>
        <end position="306"/>
    </location>
</feature>
<feature type="transmembrane region" description="Helical" evidence="8">
    <location>
        <begin position="340"/>
        <end position="358"/>
    </location>
</feature>
<dbReference type="InterPro" id="IPR001750">
    <property type="entry name" value="ND/Mrp_TM"/>
</dbReference>
<feature type="transmembrane region" description="Helical" evidence="8">
    <location>
        <begin position="313"/>
        <end position="334"/>
    </location>
</feature>
<evidence type="ECO:0000256" key="1">
    <source>
        <dbReference type="ARBA" id="ARBA00004651"/>
    </source>
</evidence>
<feature type="transmembrane region" description="Helical" evidence="8">
    <location>
        <begin position="403"/>
        <end position="427"/>
    </location>
</feature>
<sequence length="544" mass="56970">MTGISDHLVILPILLPLATAILVTLIDDRYRMLRIGISLGATALLVGVALLLVVPTIQVGPSDTELIKSYPLGNWPMPFGIVLVADRLSALMVLVTSILGMATLTFSLSRWYTAGAHFPAIFQLLLMGLNGAFLTGDLFNLFVFFEVMLAASYGLLLHGSGTARVKAALHYIAVNLVASFLFLISAALIYGVTGTLNMADLVVRIPQIAAADRPLLDAGLGLLGLTFLIKAGMWPISFWLPGAYSVAAAPVAAMFAIMTKVGVYALLRLSYLLFAAEAEGVLGFNHTVLFIGGIVTLAFGAIGVLSSQTSMRLASYLVLVSSGTLLATIGYGGVNVLSGALFYLVISTFAIAALFLLIEIIERSRIVGADVLAVTMEAYGEGDEDENEPEHEEAGLVIPASTAFLGISFGICCLLLAGLPPLSGFLAKFAILSSVLEGSVEPGASAWWLMGTLIVSGLAVLIAMARSGINIFWATLEPGAVTARLSEVAPIVVLLVLCIAIGILPAPILAYMEGAATLVNVPGLYVLEVMGPEAAATLARETAQ</sequence>
<feature type="transmembrane region" description="Helical" evidence="8">
    <location>
        <begin position="6"/>
        <end position="25"/>
    </location>
</feature>
<evidence type="ECO:0000259" key="9">
    <source>
        <dbReference type="Pfam" id="PF00361"/>
    </source>
</evidence>
<dbReference type="EMBL" id="JAEKMH010000006">
    <property type="protein sequence ID" value="MBJ3786935.1"/>
    <property type="molecule type" value="Genomic_DNA"/>
</dbReference>
<feature type="transmembrane region" description="Helical" evidence="8">
    <location>
        <begin position="168"/>
        <end position="192"/>
    </location>
</feature>
<evidence type="ECO:0000313" key="10">
    <source>
        <dbReference type="EMBL" id="MBJ3786935.1"/>
    </source>
</evidence>
<comment type="caution">
    <text evidence="10">The sequence shown here is derived from an EMBL/GenBank/DDBJ whole genome shotgun (WGS) entry which is preliminary data.</text>
</comment>
<organism evidence="10 11">
    <name type="scientific">Devosia sediminis</name>
    <dbReference type="NCBI Taxonomy" id="2798801"/>
    <lineage>
        <taxon>Bacteria</taxon>
        <taxon>Pseudomonadati</taxon>
        <taxon>Pseudomonadota</taxon>
        <taxon>Alphaproteobacteria</taxon>
        <taxon>Hyphomicrobiales</taxon>
        <taxon>Devosiaceae</taxon>
        <taxon>Devosia</taxon>
    </lineage>
</organism>
<protein>
    <submittedName>
        <fullName evidence="10">Monovalent cation/H+ antiporter subunit D</fullName>
    </submittedName>
</protein>
<name>A0A934J371_9HYPH</name>
<feature type="transmembrane region" description="Helical" evidence="8">
    <location>
        <begin position="111"/>
        <end position="132"/>
    </location>
</feature>
<evidence type="ECO:0000256" key="2">
    <source>
        <dbReference type="ARBA" id="ARBA00005346"/>
    </source>
</evidence>
<reference evidence="10" key="1">
    <citation type="submission" date="2020-12" db="EMBL/GenBank/DDBJ databases">
        <title>Devosia sp. MSA67 isolated from Mo River.</title>
        <authorList>
            <person name="Ma F."/>
            <person name="Zi Z."/>
        </authorList>
    </citation>
    <scope>NUCLEOTIDE SEQUENCE</scope>
    <source>
        <strain evidence="10">MSA67</strain>
    </source>
</reference>
<dbReference type="RefSeq" id="WP_198878132.1">
    <property type="nucleotide sequence ID" value="NZ_JAEKMH010000006.1"/>
</dbReference>
<evidence type="ECO:0000256" key="7">
    <source>
        <dbReference type="RuleBase" id="RU000320"/>
    </source>
</evidence>
<keyword evidence="3" id="KW-1003">Cell membrane</keyword>
<dbReference type="AlphaFoldDB" id="A0A934J371"/>
<keyword evidence="4 7" id="KW-0812">Transmembrane</keyword>
<evidence type="ECO:0000256" key="3">
    <source>
        <dbReference type="ARBA" id="ARBA00022475"/>
    </source>
</evidence>
<dbReference type="PANTHER" id="PTHR42703:SF1">
    <property type="entry name" value="NA(+)_H(+) ANTIPORTER SUBUNIT D1"/>
    <property type="match status" value="1"/>
</dbReference>
<dbReference type="Proteomes" id="UP000602124">
    <property type="component" value="Unassembled WGS sequence"/>
</dbReference>
<evidence type="ECO:0000256" key="5">
    <source>
        <dbReference type="ARBA" id="ARBA00022989"/>
    </source>
</evidence>
<evidence type="ECO:0000256" key="4">
    <source>
        <dbReference type="ARBA" id="ARBA00022692"/>
    </source>
</evidence>
<feature type="transmembrane region" description="Helical" evidence="8">
    <location>
        <begin position="77"/>
        <end position="99"/>
    </location>
</feature>
<feature type="transmembrane region" description="Helical" evidence="8">
    <location>
        <begin position="138"/>
        <end position="156"/>
    </location>
</feature>
<feature type="transmembrane region" description="Helical" evidence="8">
    <location>
        <begin position="247"/>
        <end position="267"/>
    </location>
</feature>